<reference evidence="1" key="1">
    <citation type="submission" date="2019-10" db="EMBL/GenBank/DDBJ databases">
        <title>Draft genome sequece of Microseira wollei NIES-4236.</title>
        <authorList>
            <person name="Yamaguchi H."/>
            <person name="Suzuki S."/>
            <person name="Kawachi M."/>
        </authorList>
    </citation>
    <scope>NUCLEOTIDE SEQUENCE</scope>
    <source>
        <strain evidence="1">NIES-4236</strain>
    </source>
</reference>
<dbReference type="Proteomes" id="UP001050975">
    <property type="component" value="Unassembled WGS sequence"/>
</dbReference>
<organism evidence="1 2">
    <name type="scientific">Microseira wollei NIES-4236</name>
    <dbReference type="NCBI Taxonomy" id="2530354"/>
    <lineage>
        <taxon>Bacteria</taxon>
        <taxon>Bacillati</taxon>
        <taxon>Cyanobacteriota</taxon>
        <taxon>Cyanophyceae</taxon>
        <taxon>Oscillatoriophycideae</taxon>
        <taxon>Aerosakkonematales</taxon>
        <taxon>Aerosakkonemataceae</taxon>
        <taxon>Microseira</taxon>
    </lineage>
</organism>
<dbReference type="GO" id="GO:0016301">
    <property type="term" value="F:kinase activity"/>
    <property type="evidence" value="ECO:0007669"/>
    <property type="project" value="UniProtKB-KW"/>
</dbReference>
<evidence type="ECO:0000313" key="1">
    <source>
        <dbReference type="EMBL" id="GET41037.1"/>
    </source>
</evidence>
<keyword evidence="2" id="KW-1185">Reference proteome</keyword>
<dbReference type="EMBL" id="BLAY01000107">
    <property type="protein sequence ID" value="GET41037.1"/>
    <property type="molecule type" value="Genomic_DNA"/>
</dbReference>
<proteinExistence type="predicted"/>
<evidence type="ECO:0000313" key="2">
    <source>
        <dbReference type="Proteomes" id="UP001050975"/>
    </source>
</evidence>
<gene>
    <name evidence="1" type="ORF">MiSe_58490</name>
</gene>
<name>A0AAV3XN89_9CYAN</name>
<keyword evidence="1" id="KW-0808">Transferase</keyword>
<protein>
    <submittedName>
        <fullName evidence="1">Two-component sensor histidine kinase</fullName>
    </submittedName>
</protein>
<sequence length="42" mass="4569">MSSLGLLVAGIAHEINNQVNFIHGNLQYANQYAGDLLELVDL</sequence>
<keyword evidence="1" id="KW-0418">Kinase</keyword>
<comment type="caution">
    <text evidence="1">The sequence shown here is derived from an EMBL/GenBank/DDBJ whole genome shotgun (WGS) entry which is preliminary data.</text>
</comment>
<accession>A0AAV3XN89</accession>
<dbReference type="AlphaFoldDB" id="A0AAV3XN89"/>
<dbReference type="Gene3D" id="1.10.287.130">
    <property type="match status" value="1"/>
</dbReference>